<organism evidence="1">
    <name type="scientific">Gordonia sp. MP11Mi</name>
    <dbReference type="NCBI Taxonomy" id="3022769"/>
    <lineage>
        <taxon>Bacteria</taxon>
        <taxon>Bacillati</taxon>
        <taxon>Actinomycetota</taxon>
        <taxon>Actinomycetes</taxon>
        <taxon>Mycobacteriales</taxon>
        <taxon>Gordoniaceae</taxon>
        <taxon>Gordonia</taxon>
    </lineage>
</organism>
<proteinExistence type="predicted"/>
<accession>A0AA97CWX2</accession>
<sequence length="316" mass="34712">MTADNHVADNDLAARLLDAHVEFMCSQLTDPDEFAALVHEEITHALDDAAHLTLSEAVSRDLIKAVAHKYAIAFPVEGAIPELVGRVAARLYEDSASDDVVLAELIGRKQADDLTDDIAQLGLSRRLFERMLDSPATVDTFVEAVQRSVDSSRLPSGLRRYVDGAVESVTRRAATFVLRANRSESDELLADTMRDLSRAGAGPGVDAVSSLVEPGDVEDVVVLVFEFWRLFRDTDYFARLLADGVDEVFDTYGDTSLAELLADLGIGYDELLEEANRFGPPVIAEIDRRGFLAASLRRRLAPFYASRAFTEALQHL</sequence>
<dbReference type="AlphaFoldDB" id="A0AA97CWX2"/>
<name>A0AA97CWX2_9ACTN</name>
<dbReference type="EMBL" id="CP128986">
    <property type="protein sequence ID" value="WOC13279.1"/>
    <property type="molecule type" value="Genomic_DNA"/>
</dbReference>
<gene>
    <name evidence="1" type="ORF">MP11Mi_23800</name>
</gene>
<reference evidence="1" key="1">
    <citation type="submission" date="2023-06" db="EMBL/GenBank/DDBJ databases">
        <title>Gordonia sp. nov. and Pseudochrobactrum sp. nov., two species isolated from the burying beetle Nicrophorus vespilloides.</title>
        <authorList>
            <person name="Poehlein A."/>
            <person name="Guzman J."/>
            <person name="Daniel R."/>
            <person name="Vilcinskas A."/>
        </authorList>
    </citation>
    <scope>NUCLEOTIDE SEQUENCE</scope>
    <source>
        <strain evidence="1">MP11Mi</strain>
    </source>
</reference>
<evidence type="ECO:0000313" key="1">
    <source>
        <dbReference type="EMBL" id="WOC13279.1"/>
    </source>
</evidence>
<dbReference type="RefSeq" id="WP_420039112.1">
    <property type="nucleotide sequence ID" value="NZ_CP128986.1"/>
</dbReference>
<protein>
    <submittedName>
        <fullName evidence="1">Uncharacterized protein</fullName>
    </submittedName>
</protein>